<evidence type="ECO:0000313" key="4">
    <source>
        <dbReference type="EMBL" id="QBI54421.1"/>
    </source>
</evidence>
<dbReference type="PROSITE" id="PS50966">
    <property type="entry name" value="ZF_SWIM"/>
    <property type="match status" value="1"/>
</dbReference>
<dbReference type="RefSeq" id="WP_207391291.1">
    <property type="nucleotide sequence ID" value="NZ_CP036455.1"/>
</dbReference>
<keyword evidence="5" id="KW-1185">Reference proteome</keyword>
<sequence>MTPAAGGPSGAQGGRWLADRFAAILTDEGDTSRVRRGRAYADQGAVSRLRVRAGEAAARVRGSRGEPYRVSVIVPVLSQAEWDTLARALAGQPVFGAALLSGGFPAELERVGDVLGLRLVPRGLGDLVLNCSCPDWGAPCKHAAAVLFALAEELAADPFLLVEWLGRPRGELLADLRRHARRPAALPEREAALSEPEPPAGPAPEPPQDAADYWKAPALPRPVDLAGIPSALTVTAPPPPGDDEDAAQADLAELLAPLYARFARHGPGERGE</sequence>
<keyword evidence="1" id="KW-0863">Zinc-finger</keyword>
<feature type="domain" description="SWIM-type" evidence="3">
    <location>
        <begin position="118"/>
        <end position="151"/>
    </location>
</feature>
<dbReference type="PANTHER" id="PTHR38133:SF1">
    <property type="entry name" value="SLR1429 PROTEIN"/>
    <property type="match status" value="1"/>
</dbReference>
<reference evidence="4 5" key="1">
    <citation type="submission" date="2019-02" db="EMBL/GenBank/DDBJ databases">
        <authorList>
            <person name="Khodamoradi S."/>
            <person name="Hahnke R.L."/>
            <person name="Kaempfer P."/>
            <person name="Schumann P."/>
            <person name="Rohde M."/>
            <person name="Steinert M."/>
            <person name="Luzhetskyy A."/>
            <person name="Wink J."/>
            <person name="Ruckert C."/>
        </authorList>
    </citation>
    <scope>NUCLEOTIDE SEQUENCE [LARGE SCALE GENOMIC DNA]</scope>
    <source>
        <strain evidence="4 5">M2</strain>
    </source>
</reference>
<name>A0A4P6Q4Z5_9ACTN</name>
<accession>A0A4P6Q4Z5</accession>
<evidence type="ECO:0000256" key="2">
    <source>
        <dbReference type="SAM" id="MobiDB-lite"/>
    </source>
</evidence>
<protein>
    <submittedName>
        <fullName evidence="4">SWIM zinc finger protein</fullName>
    </submittedName>
</protein>
<dbReference type="GO" id="GO:0008270">
    <property type="term" value="F:zinc ion binding"/>
    <property type="evidence" value="ECO:0007669"/>
    <property type="project" value="UniProtKB-KW"/>
</dbReference>
<keyword evidence="1" id="KW-0479">Metal-binding</keyword>
<evidence type="ECO:0000313" key="5">
    <source>
        <dbReference type="Proteomes" id="UP000292235"/>
    </source>
</evidence>
<dbReference type="Proteomes" id="UP000292235">
    <property type="component" value="Chromosome"/>
</dbReference>
<feature type="compositionally biased region" description="Pro residues" evidence="2">
    <location>
        <begin position="196"/>
        <end position="207"/>
    </location>
</feature>
<dbReference type="AlphaFoldDB" id="A0A4P6Q4Z5"/>
<keyword evidence="1" id="KW-0862">Zinc</keyword>
<dbReference type="PANTHER" id="PTHR38133">
    <property type="entry name" value="SLR1429 PROTEIN"/>
    <property type="match status" value="1"/>
</dbReference>
<dbReference type="EMBL" id="CP036455">
    <property type="protein sequence ID" value="QBI54421.1"/>
    <property type="molecule type" value="Genomic_DNA"/>
</dbReference>
<evidence type="ECO:0000259" key="3">
    <source>
        <dbReference type="PROSITE" id="PS50966"/>
    </source>
</evidence>
<dbReference type="InterPro" id="IPR007527">
    <property type="entry name" value="Znf_SWIM"/>
</dbReference>
<dbReference type="Pfam" id="PF04434">
    <property type="entry name" value="SWIM"/>
    <property type="match status" value="1"/>
</dbReference>
<proteinExistence type="predicted"/>
<organism evidence="4 5">
    <name type="scientific">Streptomonospora litoralis</name>
    <dbReference type="NCBI Taxonomy" id="2498135"/>
    <lineage>
        <taxon>Bacteria</taxon>
        <taxon>Bacillati</taxon>
        <taxon>Actinomycetota</taxon>
        <taxon>Actinomycetes</taxon>
        <taxon>Streptosporangiales</taxon>
        <taxon>Nocardiopsidaceae</taxon>
        <taxon>Streptomonospora</taxon>
    </lineage>
</organism>
<gene>
    <name evidence="4" type="ORF">EKD16_13195</name>
</gene>
<evidence type="ECO:0000256" key="1">
    <source>
        <dbReference type="PROSITE-ProRule" id="PRU00325"/>
    </source>
</evidence>
<feature type="region of interest" description="Disordered" evidence="2">
    <location>
        <begin position="184"/>
        <end position="216"/>
    </location>
</feature>
<dbReference type="KEGG" id="strr:EKD16_13195"/>